<keyword evidence="2" id="KW-0472">Membrane</keyword>
<dbReference type="NCBIfam" id="NF038134">
    <property type="entry name" value="choice_anch_M"/>
    <property type="match status" value="1"/>
</dbReference>
<keyword evidence="2" id="KW-0812">Transmembrane</keyword>
<sequence>MTVPSRPAPAARARSRRPERVVAVATAALPLSLALLVALVLLALPVPRAAADETPAPDPALAQTVTGDEATAQGPAVVDAGHVDVGPRLVDGKWRVMARDDSGSEPVWRDPDELVLRVSDAALMDAPTDEAYSFMGASGGERWYVIPQTQNQQVVCLGWNTQDPGVVDAVDRGATMSIGPVQGPGKSWLFLQNGTFGQPLLLVDGQKDAPQDVWVDANTHVHANWAFTAPGVYTARLTFSADTKDGKHETATTTLRFAVGDATSTDEALAAAAPAAPSAAATGSPTSGSTAVATASPGSAGNAADGTDDGATGVRTAAVTIGVLALAAVLGAVLVVRRHRVVAAERARAHEEETGE</sequence>
<accession>A0A109W2I1</accession>
<feature type="region of interest" description="Disordered" evidence="1">
    <location>
        <begin position="278"/>
        <end position="308"/>
    </location>
</feature>
<keyword evidence="4" id="KW-1185">Reference proteome</keyword>
<protein>
    <recommendedName>
        <fullName evidence="5">Cell surface protein</fullName>
    </recommendedName>
</protein>
<feature type="transmembrane region" description="Helical" evidence="2">
    <location>
        <begin position="317"/>
        <end position="336"/>
    </location>
</feature>
<dbReference type="AlphaFoldDB" id="A0A109W2I1"/>
<dbReference type="OrthoDB" id="4424311at2"/>
<dbReference type="Proteomes" id="UP000065220">
    <property type="component" value="Chromosome"/>
</dbReference>
<dbReference type="NCBIfam" id="TIGR03769">
    <property type="entry name" value="P_ac_wall_RPT"/>
    <property type="match status" value="1"/>
</dbReference>
<name>A0A109W2I1_ACTRD</name>
<organism evidence="3 4">
    <name type="scientific">Actinomyces radicidentis</name>
    <dbReference type="NCBI Taxonomy" id="111015"/>
    <lineage>
        <taxon>Bacteria</taxon>
        <taxon>Bacillati</taxon>
        <taxon>Actinomycetota</taxon>
        <taxon>Actinomycetes</taxon>
        <taxon>Actinomycetales</taxon>
        <taxon>Actinomycetaceae</taxon>
        <taxon>Actinomyces</taxon>
    </lineage>
</organism>
<evidence type="ECO:0000256" key="2">
    <source>
        <dbReference type="SAM" id="Phobius"/>
    </source>
</evidence>
<proteinExistence type="predicted"/>
<evidence type="ECO:0000313" key="4">
    <source>
        <dbReference type="Proteomes" id="UP000065220"/>
    </source>
</evidence>
<keyword evidence="2" id="KW-1133">Transmembrane helix</keyword>
<dbReference type="KEGG" id="ard:AXF14_05770"/>
<evidence type="ECO:0000256" key="1">
    <source>
        <dbReference type="SAM" id="MobiDB-lite"/>
    </source>
</evidence>
<dbReference type="RefSeq" id="WP_067941592.1">
    <property type="nucleotide sequence ID" value="NZ_CP014228.1"/>
</dbReference>
<gene>
    <name evidence="3" type="ORF">AXF14_05770</name>
</gene>
<reference evidence="4" key="1">
    <citation type="submission" date="2016-02" db="EMBL/GenBank/DDBJ databases">
        <authorList>
            <person name="Holder M.E."/>
            <person name="Ajami N.J."/>
            <person name="Petrosino J.F."/>
        </authorList>
    </citation>
    <scope>NUCLEOTIDE SEQUENCE [LARGE SCALE GENOMIC DNA]</scope>
    <source>
        <strain evidence="4">CCUG 36733</strain>
    </source>
</reference>
<evidence type="ECO:0008006" key="5">
    <source>
        <dbReference type="Google" id="ProtNLM"/>
    </source>
</evidence>
<evidence type="ECO:0000313" key="3">
    <source>
        <dbReference type="EMBL" id="AMD87185.1"/>
    </source>
</evidence>
<dbReference type="EMBL" id="CP014228">
    <property type="protein sequence ID" value="AMD87185.1"/>
    <property type="molecule type" value="Genomic_DNA"/>
</dbReference>
<dbReference type="InterPro" id="IPR022435">
    <property type="entry name" value="Surface-anchored_actinobac"/>
</dbReference>
<dbReference type="STRING" id="111015.AXF14_05770"/>